<comment type="caution">
    <text evidence="3">The sequence shown here is derived from an EMBL/GenBank/DDBJ whole genome shotgun (WGS) entry which is preliminary data.</text>
</comment>
<dbReference type="PROSITE" id="PS50003">
    <property type="entry name" value="PH_DOMAIN"/>
    <property type="match status" value="1"/>
</dbReference>
<feature type="compositionally biased region" description="Polar residues" evidence="1">
    <location>
        <begin position="332"/>
        <end position="343"/>
    </location>
</feature>
<evidence type="ECO:0000313" key="3">
    <source>
        <dbReference type="EMBL" id="TIC02457.1"/>
    </source>
</evidence>
<dbReference type="SMART" id="SM00233">
    <property type="entry name" value="PH"/>
    <property type="match status" value="1"/>
</dbReference>
<feature type="region of interest" description="Disordered" evidence="1">
    <location>
        <begin position="241"/>
        <end position="280"/>
    </location>
</feature>
<dbReference type="AlphaFoldDB" id="A0A4T0P0M6"/>
<gene>
    <name evidence="3" type="ORF">E3Q17_01435</name>
</gene>
<dbReference type="InterPro" id="IPR011993">
    <property type="entry name" value="PH-like_dom_sf"/>
</dbReference>
<dbReference type="PANTHER" id="PTHR38700">
    <property type="entry name" value="YALI0E22418P"/>
    <property type="match status" value="1"/>
</dbReference>
<dbReference type="InterPro" id="IPR001849">
    <property type="entry name" value="PH_domain"/>
</dbReference>
<dbReference type="EMBL" id="SPRH01000012">
    <property type="protein sequence ID" value="TIC02457.1"/>
    <property type="molecule type" value="Genomic_DNA"/>
</dbReference>
<reference evidence="3 4" key="1">
    <citation type="submission" date="2019-03" db="EMBL/GenBank/DDBJ databases">
        <title>Sequencing 25 genomes of Wallemia mellicola.</title>
        <authorList>
            <person name="Gostincar C."/>
        </authorList>
    </citation>
    <scope>NUCLEOTIDE SEQUENCE [LARGE SCALE GENOMIC DNA]</scope>
    <source>
        <strain evidence="3 4">EXF-1262</strain>
    </source>
</reference>
<dbReference type="SUPFAM" id="SSF50729">
    <property type="entry name" value="PH domain-like"/>
    <property type="match status" value="1"/>
</dbReference>
<feature type="compositionally biased region" description="Basic and acidic residues" evidence="1">
    <location>
        <begin position="306"/>
        <end position="318"/>
    </location>
</feature>
<sequence>MNTNKKVKQARVYLNDLNSKPLLVEITKSYIGLDLIKYALSTRNLIIENPKNKINLIEFNNNCFRFIRNFENLFDQITNWYDDNNYFLVNSKKNYLKDSLSVSKSINVSIFHHKEVLFQLDSRKWVKRFLILENNNLFISKSDKHKDKQFLCNLLSYDVYSFKELYPNCPKPARILDDTLYGHLFLIKSQDNHSLFEKSEDIQHLFAANDSNESKEWIKAITQARTNAIINEKPWLFKNPMKNQDSSPEFKTKLTPTKSISRSNSQGKTMSRSNSLFKPRDNQQTLINLKDESIFTQGSLLARRESERAPSFLKHDPSLKASKSNVTRKRSGTLNLTHSSKSR</sequence>
<organism evidence="3 4">
    <name type="scientific">Wallemia mellicola</name>
    <dbReference type="NCBI Taxonomy" id="1708541"/>
    <lineage>
        <taxon>Eukaryota</taxon>
        <taxon>Fungi</taxon>
        <taxon>Dikarya</taxon>
        <taxon>Basidiomycota</taxon>
        <taxon>Wallemiomycotina</taxon>
        <taxon>Wallemiomycetes</taxon>
        <taxon>Wallemiales</taxon>
        <taxon>Wallemiaceae</taxon>
        <taxon>Wallemia</taxon>
    </lineage>
</organism>
<proteinExistence type="predicted"/>
<dbReference type="Gene3D" id="2.30.29.30">
    <property type="entry name" value="Pleckstrin-homology domain (PH domain)/Phosphotyrosine-binding domain (PTB)"/>
    <property type="match status" value="1"/>
</dbReference>
<feature type="domain" description="PH" evidence="2">
    <location>
        <begin position="110"/>
        <end position="226"/>
    </location>
</feature>
<dbReference type="Pfam" id="PF00169">
    <property type="entry name" value="PH"/>
    <property type="match status" value="1"/>
</dbReference>
<dbReference type="Proteomes" id="UP000307169">
    <property type="component" value="Unassembled WGS sequence"/>
</dbReference>
<evidence type="ECO:0000256" key="1">
    <source>
        <dbReference type="SAM" id="MobiDB-lite"/>
    </source>
</evidence>
<evidence type="ECO:0000313" key="4">
    <source>
        <dbReference type="Proteomes" id="UP000307169"/>
    </source>
</evidence>
<accession>A0A4T0P0M6</accession>
<name>A0A4T0P0M6_9BASI</name>
<dbReference type="PANTHER" id="PTHR38700:SF1">
    <property type="entry name" value="PH DOMAIN-CONTAINING PROTEIN"/>
    <property type="match status" value="1"/>
</dbReference>
<feature type="region of interest" description="Disordered" evidence="1">
    <location>
        <begin position="306"/>
        <end position="343"/>
    </location>
</feature>
<evidence type="ECO:0000259" key="2">
    <source>
        <dbReference type="PROSITE" id="PS50003"/>
    </source>
</evidence>
<protein>
    <recommendedName>
        <fullName evidence="2">PH domain-containing protein</fullName>
    </recommendedName>
</protein>